<evidence type="ECO:0000259" key="1">
    <source>
        <dbReference type="Pfam" id="PF00078"/>
    </source>
</evidence>
<name>A0ABR0P1D8_GOSAR</name>
<sequence length="673" mass="77780">MVNLVNSQVGHGAKRMEVILATGVGHFCLWNPNSQKQKQLWDVLKHTVPMDETPRLAIGDFNVILDSREKRGGRVIGKRCALFSEFMDSMGLHDLGFSGPNFTWNRGEVFERLDRAICNDAWSLKFPLSKVLHLQKLKSDHRPIKLSILLEVQPSSRRPFRFLAGWVENQGFSEFIKDNWSFMGDMMTTHATFTDKVKLWNKEVYGHIMQRKIFLKKKLDNVQKVIDRRSSTFLQQVELEIHKELESVLHHEELLWKQKARCDWLVFGDRNTRFFHRRTLQRRKQNRILALKNQTGEWVIDEEELKQETVNFYKNLYGEQFRKIGNLGEGVFPRLASEEIKKALFDMAPLKAPGSDGLHTIFYQSQWESVGPSICEWIKKIFSGDNIELDLNNSLIVLIPKVQHLECLSQFRLISVCSILYKLVMKVIANRFKMVFPKFIGPEQAGFVAGRNINDNIIIAQEVIHSMKSKQKNKKWMAIKIDLEKAYDRVRWDFIDASFQAAGIPDFLRNVIMSSISNSTMQDVLETFCGVSGHNVNLQKSNMVFSKGVDEDIQRRISGLFGFQVVQNLDSYLGVPLFHKKVTNNTLRFVVDKVKSKLCNWDARQLSFAGRITLTQAVLLSILSCFMQSMRAMRSKGSRWNTKIFIEGKMFFLVVITIEDLDACTGEFALVCW</sequence>
<evidence type="ECO:0000259" key="2">
    <source>
        <dbReference type="Pfam" id="PF03372"/>
    </source>
</evidence>
<protein>
    <recommendedName>
        <fullName evidence="5">Retrovirus-related Pol polyprotein LINE-1</fullName>
    </recommendedName>
</protein>
<keyword evidence="4" id="KW-1185">Reference proteome</keyword>
<feature type="domain" description="Endonuclease/exonuclease/phosphatase" evidence="2">
    <location>
        <begin position="29"/>
        <end position="141"/>
    </location>
</feature>
<evidence type="ECO:0000313" key="4">
    <source>
        <dbReference type="Proteomes" id="UP001358586"/>
    </source>
</evidence>
<dbReference type="Pfam" id="PF03372">
    <property type="entry name" value="Exo_endo_phos"/>
    <property type="match status" value="1"/>
</dbReference>
<organism evidence="3 4">
    <name type="scientific">Gossypium arboreum</name>
    <name type="common">Tree cotton</name>
    <name type="synonym">Gossypium nanking</name>
    <dbReference type="NCBI Taxonomy" id="29729"/>
    <lineage>
        <taxon>Eukaryota</taxon>
        <taxon>Viridiplantae</taxon>
        <taxon>Streptophyta</taxon>
        <taxon>Embryophyta</taxon>
        <taxon>Tracheophyta</taxon>
        <taxon>Spermatophyta</taxon>
        <taxon>Magnoliopsida</taxon>
        <taxon>eudicotyledons</taxon>
        <taxon>Gunneridae</taxon>
        <taxon>Pentapetalae</taxon>
        <taxon>rosids</taxon>
        <taxon>malvids</taxon>
        <taxon>Malvales</taxon>
        <taxon>Malvaceae</taxon>
        <taxon>Malvoideae</taxon>
        <taxon>Gossypium</taxon>
    </lineage>
</organism>
<proteinExistence type="predicted"/>
<feature type="domain" description="Reverse transcriptase" evidence="1">
    <location>
        <begin position="399"/>
        <end position="519"/>
    </location>
</feature>
<dbReference type="InterPro" id="IPR036691">
    <property type="entry name" value="Endo/exonu/phosph_ase_sf"/>
</dbReference>
<dbReference type="EMBL" id="JARKNE010000008">
    <property type="protein sequence ID" value="KAK5811979.1"/>
    <property type="molecule type" value="Genomic_DNA"/>
</dbReference>
<dbReference type="Pfam" id="PF00078">
    <property type="entry name" value="RVT_1"/>
    <property type="match status" value="1"/>
</dbReference>
<dbReference type="InterPro" id="IPR043502">
    <property type="entry name" value="DNA/RNA_pol_sf"/>
</dbReference>
<dbReference type="SUPFAM" id="SSF56219">
    <property type="entry name" value="DNase I-like"/>
    <property type="match status" value="1"/>
</dbReference>
<dbReference type="PANTHER" id="PTHR31635:SF196">
    <property type="entry name" value="REVERSE TRANSCRIPTASE DOMAIN-CONTAINING PROTEIN-RELATED"/>
    <property type="match status" value="1"/>
</dbReference>
<dbReference type="InterPro" id="IPR000477">
    <property type="entry name" value="RT_dom"/>
</dbReference>
<evidence type="ECO:0000313" key="3">
    <source>
        <dbReference type="EMBL" id="KAK5811979.1"/>
    </source>
</evidence>
<dbReference type="Proteomes" id="UP001358586">
    <property type="component" value="Chromosome 8"/>
</dbReference>
<accession>A0ABR0P1D8</accession>
<dbReference type="PANTHER" id="PTHR31635">
    <property type="entry name" value="REVERSE TRANSCRIPTASE DOMAIN-CONTAINING PROTEIN-RELATED"/>
    <property type="match status" value="1"/>
</dbReference>
<dbReference type="CDD" id="cd01650">
    <property type="entry name" value="RT_nLTR_like"/>
    <property type="match status" value="1"/>
</dbReference>
<evidence type="ECO:0008006" key="5">
    <source>
        <dbReference type="Google" id="ProtNLM"/>
    </source>
</evidence>
<gene>
    <name evidence="3" type="ORF">PVK06_027373</name>
</gene>
<reference evidence="3 4" key="1">
    <citation type="submission" date="2023-03" db="EMBL/GenBank/DDBJ databases">
        <title>WGS of Gossypium arboreum.</title>
        <authorList>
            <person name="Yu D."/>
        </authorList>
    </citation>
    <scope>NUCLEOTIDE SEQUENCE [LARGE SCALE GENOMIC DNA]</scope>
    <source>
        <tissue evidence="3">Leaf</tissue>
    </source>
</reference>
<dbReference type="SUPFAM" id="SSF56672">
    <property type="entry name" value="DNA/RNA polymerases"/>
    <property type="match status" value="1"/>
</dbReference>
<dbReference type="InterPro" id="IPR005135">
    <property type="entry name" value="Endo/exonuclease/phosphatase"/>
</dbReference>
<comment type="caution">
    <text evidence="3">The sequence shown here is derived from an EMBL/GenBank/DDBJ whole genome shotgun (WGS) entry which is preliminary data.</text>
</comment>
<dbReference type="Gene3D" id="3.60.10.10">
    <property type="entry name" value="Endonuclease/exonuclease/phosphatase"/>
    <property type="match status" value="1"/>
</dbReference>